<accession>A0AAV1TF14</accession>
<protein>
    <submittedName>
        <fullName evidence="2">Uncharacterized protein</fullName>
    </submittedName>
</protein>
<dbReference type="Proteomes" id="UP001162060">
    <property type="component" value="Unassembled WGS sequence"/>
</dbReference>
<evidence type="ECO:0000313" key="3">
    <source>
        <dbReference type="Proteomes" id="UP001162060"/>
    </source>
</evidence>
<reference evidence="2" key="1">
    <citation type="submission" date="2024-01" db="EMBL/GenBank/DDBJ databases">
        <authorList>
            <person name="Webb A."/>
        </authorList>
    </citation>
    <scope>NUCLEOTIDE SEQUENCE</scope>
    <source>
        <strain evidence="2">Pm1</strain>
    </source>
</reference>
<evidence type="ECO:0000256" key="1">
    <source>
        <dbReference type="SAM" id="MobiDB-lite"/>
    </source>
</evidence>
<comment type="caution">
    <text evidence="2">The sequence shown here is derived from an EMBL/GenBank/DDBJ whole genome shotgun (WGS) entry which is preliminary data.</text>
</comment>
<gene>
    <name evidence="2" type="ORF">PM001_LOCUS5227</name>
</gene>
<organism evidence="2 3">
    <name type="scientific">Peronospora matthiolae</name>
    <dbReference type="NCBI Taxonomy" id="2874970"/>
    <lineage>
        <taxon>Eukaryota</taxon>
        <taxon>Sar</taxon>
        <taxon>Stramenopiles</taxon>
        <taxon>Oomycota</taxon>
        <taxon>Peronosporomycetes</taxon>
        <taxon>Peronosporales</taxon>
        <taxon>Peronosporaceae</taxon>
        <taxon>Peronospora</taxon>
    </lineage>
</organism>
<sequence>MDTDKELFIEQLVAALRANSAPSSFTRILSSSPQASPDASRAGSSSDNAVEDEKSTQESTGLFLSGAVTMNCHDCDQLAQVAYAQLQYDFPNVSDASIEALAELYRRITAEKSTMDLATEVPVTTTLLDGIAFLNSYQGPPSMGWSSKGPMSSSNEASGLLAASLLLRVFRMCLEIPDDARVNALLSLLVPEKSKRSEEKEVPDVGGMTLEMKREVNYVEKFAAQEDPDDLSEVYEGHLPDGRMQGRNSVGGRHTAAKSAVSRTEQLQYLASQTFSSSFESVSIEKWEQWRLDDDLVAIMKLLVYHSETEQDRQNAVSVVFYGVHGDWTRYLYVLRDRIMLLPSASRNALLRLKELIEFFHRDQSYPTAVNTSQQLVQPPQHLVYCVLAELAMSSEFHQGAARSAQQGLAMVVQELLPLIVEEIHQHVSLPNDLPRPTKRNEEKQNSEDVAGDDGVDGVLVAVILQLLHFTLFASSSARTTAEKFYESGVLRTLLMILPPKSDLDNGRHAQCQDKRWFSALLRFVGECALWHAGFATYLVRVPKFIAMLPMLRERFVVEELLLALAFYHHEVTVPAASSNWNIDVWTTFTSESVFPMQCDSYAVANKKLQDAVFLLDCLEKVLANLTPTMQKELQCSLQQIYAAFRRSFEYPTFVAVDAVHHQQQLDLQETSENAQDIDAVKKREDRSQVEALQFTALRNKLRQSVKSLLAALSLDSTMTSIGGRVSSKLD</sequence>
<evidence type="ECO:0000313" key="2">
    <source>
        <dbReference type="EMBL" id="CAK7915579.1"/>
    </source>
</evidence>
<dbReference type="EMBL" id="CAKLBY020000043">
    <property type="protein sequence ID" value="CAK7915579.1"/>
    <property type="molecule type" value="Genomic_DNA"/>
</dbReference>
<feature type="compositionally biased region" description="Polar residues" evidence="1">
    <location>
        <begin position="20"/>
        <end position="48"/>
    </location>
</feature>
<proteinExistence type="predicted"/>
<name>A0AAV1TF14_9STRA</name>
<feature type="region of interest" description="Disordered" evidence="1">
    <location>
        <begin position="20"/>
        <end position="57"/>
    </location>
</feature>
<feature type="region of interest" description="Disordered" evidence="1">
    <location>
        <begin position="431"/>
        <end position="451"/>
    </location>
</feature>
<dbReference type="AlphaFoldDB" id="A0AAV1TF14"/>